<evidence type="ECO:0000313" key="6">
    <source>
        <dbReference type="EMBL" id="MBD1363058.1"/>
    </source>
</evidence>
<dbReference type="Gene3D" id="3.40.50.2300">
    <property type="match status" value="1"/>
</dbReference>
<dbReference type="InterPro" id="IPR058245">
    <property type="entry name" value="NreC/VraR/RcsB-like_REC"/>
</dbReference>
<dbReference type="InterPro" id="IPR000792">
    <property type="entry name" value="Tscrpt_reg_LuxR_C"/>
</dbReference>
<keyword evidence="2" id="KW-0238">DNA-binding</keyword>
<accession>A0ABR7WL52</accession>
<dbReference type="PROSITE" id="PS50110">
    <property type="entry name" value="RESPONSE_REGULATORY"/>
    <property type="match status" value="1"/>
</dbReference>
<dbReference type="InterPro" id="IPR011006">
    <property type="entry name" value="CheY-like_superfamily"/>
</dbReference>
<dbReference type="SMART" id="SM00448">
    <property type="entry name" value="REC"/>
    <property type="match status" value="1"/>
</dbReference>
<dbReference type="CDD" id="cd06170">
    <property type="entry name" value="LuxR_C_like"/>
    <property type="match status" value="1"/>
</dbReference>
<gene>
    <name evidence="6" type="ORF">IDJ77_04475</name>
</gene>
<dbReference type="SUPFAM" id="SSF46894">
    <property type="entry name" value="C-terminal effector domain of the bipartite response regulators"/>
    <property type="match status" value="1"/>
</dbReference>
<sequence length="216" mass="23698">MINIILADDHNLVRNGIKALLDREPLCKIVGEADDGATVLALLKQGIIADIVLTDISMQGMGGLELVESLKTSHPEIKSVVLSVHDNEQYVTKAFRMGAIGYLLKSIGADELIFAIKHISQNNQYVSSQLSTKFLDRLLTIPDQIPNLSKRGIEFSEKELEILSLIADGYTNQEIADKTYSGKRTIEGYRQGLIDKTGARNTAALVRFAMANGIIN</sequence>
<dbReference type="PANTHER" id="PTHR43214">
    <property type="entry name" value="TWO-COMPONENT RESPONSE REGULATOR"/>
    <property type="match status" value="1"/>
</dbReference>
<dbReference type="Pfam" id="PF00196">
    <property type="entry name" value="GerE"/>
    <property type="match status" value="1"/>
</dbReference>
<reference evidence="6 7" key="1">
    <citation type="submission" date="2020-09" db="EMBL/GenBank/DDBJ databases">
        <title>Novel species of Mucilaginibacter isolated from a glacier on the Tibetan Plateau.</title>
        <authorList>
            <person name="Liu Q."/>
            <person name="Xin Y.-H."/>
        </authorList>
    </citation>
    <scope>NUCLEOTIDE SEQUENCE [LARGE SCALE GENOMIC DNA]</scope>
    <source>
        <strain evidence="6 7">ZT4R22</strain>
    </source>
</reference>
<dbReference type="SUPFAM" id="SSF52172">
    <property type="entry name" value="CheY-like"/>
    <property type="match status" value="1"/>
</dbReference>
<evidence type="ECO:0000259" key="4">
    <source>
        <dbReference type="PROSITE" id="PS50043"/>
    </source>
</evidence>
<keyword evidence="1 3" id="KW-0597">Phosphoprotein</keyword>
<dbReference type="SMART" id="SM00421">
    <property type="entry name" value="HTH_LUXR"/>
    <property type="match status" value="1"/>
</dbReference>
<dbReference type="PANTHER" id="PTHR43214:SF43">
    <property type="entry name" value="TWO-COMPONENT RESPONSE REGULATOR"/>
    <property type="match status" value="1"/>
</dbReference>
<dbReference type="Pfam" id="PF00072">
    <property type="entry name" value="Response_reg"/>
    <property type="match status" value="1"/>
</dbReference>
<dbReference type="InterPro" id="IPR016032">
    <property type="entry name" value="Sig_transdc_resp-reg_C-effctor"/>
</dbReference>
<dbReference type="PRINTS" id="PR00038">
    <property type="entry name" value="HTHLUXR"/>
</dbReference>
<dbReference type="Proteomes" id="UP000606600">
    <property type="component" value="Unassembled WGS sequence"/>
</dbReference>
<comment type="caution">
    <text evidence="6">The sequence shown here is derived from an EMBL/GenBank/DDBJ whole genome shotgun (WGS) entry which is preliminary data.</text>
</comment>
<evidence type="ECO:0000256" key="1">
    <source>
        <dbReference type="ARBA" id="ARBA00022553"/>
    </source>
</evidence>
<keyword evidence="7" id="KW-1185">Reference proteome</keyword>
<evidence type="ECO:0000256" key="3">
    <source>
        <dbReference type="PROSITE-ProRule" id="PRU00169"/>
    </source>
</evidence>
<protein>
    <submittedName>
        <fullName evidence="6">Response regulator transcription factor</fullName>
    </submittedName>
</protein>
<feature type="domain" description="Response regulatory" evidence="5">
    <location>
        <begin position="3"/>
        <end position="120"/>
    </location>
</feature>
<dbReference type="CDD" id="cd17535">
    <property type="entry name" value="REC_NarL-like"/>
    <property type="match status" value="1"/>
</dbReference>
<dbReference type="RefSeq" id="WP_191187731.1">
    <property type="nucleotide sequence ID" value="NZ_JACWMY010000002.1"/>
</dbReference>
<dbReference type="PROSITE" id="PS50043">
    <property type="entry name" value="HTH_LUXR_2"/>
    <property type="match status" value="1"/>
</dbReference>
<dbReference type="InterPro" id="IPR039420">
    <property type="entry name" value="WalR-like"/>
</dbReference>
<dbReference type="EMBL" id="JACWMY010000002">
    <property type="protein sequence ID" value="MBD1363058.1"/>
    <property type="molecule type" value="Genomic_DNA"/>
</dbReference>
<proteinExistence type="predicted"/>
<evidence type="ECO:0000313" key="7">
    <source>
        <dbReference type="Proteomes" id="UP000606600"/>
    </source>
</evidence>
<feature type="domain" description="HTH luxR-type" evidence="4">
    <location>
        <begin position="148"/>
        <end position="213"/>
    </location>
</feature>
<feature type="modified residue" description="4-aspartylphosphate" evidence="3">
    <location>
        <position position="55"/>
    </location>
</feature>
<evidence type="ECO:0000259" key="5">
    <source>
        <dbReference type="PROSITE" id="PS50110"/>
    </source>
</evidence>
<evidence type="ECO:0000256" key="2">
    <source>
        <dbReference type="ARBA" id="ARBA00023125"/>
    </source>
</evidence>
<name>A0ABR7WL52_9SPHI</name>
<dbReference type="InterPro" id="IPR001789">
    <property type="entry name" value="Sig_transdc_resp-reg_receiver"/>
</dbReference>
<organism evidence="6 7">
    <name type="scientific">Mucilaginibacter pankratovii</name>
    <dbReference type="NCBI Taxonomy" id="2772110"/>
    <lineage>
        <taxon>Bacteria</taxon>
        <taxon>Pseudomonadati</taxon>
        <taxon>Bacteroidota</taxon>
        <taxon>Sphingobacteriia</taxon>
        <taxon>Sphingobacteriales</taxon>
        <taxon>Sphingobacteriaceae</taxon>
        <taxon>Mucilaginibacter</taxon>
    </lineage>
</organism>